<feature type="region of interest" description="Disordered" evidence="7">
    <location>
        <begin position="1044"/>
        <end position="1092"/>
    </location>
</feature>
<dbReference type="SMART" id="SM00356">
    <property type="entry name" value="ZnF_C3H1"/>
    <property type="match status" value="2"/>
</dbReference>
<feature type="compositionally biased region" description="Pro residues" evidence="7">
    <location>
        <begin position="384"/>
        <end position="402"/>
    </location>
</feature>
<dbReference type="GO" id="GO:0005634">
    <property type="term" value="C:nucleus"/>
    <property type="evidence" value="ECO:0007669"/>
    <property type="project" value="TreeGrafter"/>
</dbReference>
<gene>
    <name evidence="9" type="ORF">DNTS_004746</name>
</gene>
<evidence type="ECO:0000256" key="5">
    <source>
        <dbReference type="ARBA" id="ARBA00022833"/>
    </source>
</evidence>
<evidence type="ECO:0000256" key="4">
    <source>
        <dbReference type="ARBA" id="ARBA00022771"/>
    </source>
</evidence>
<keyword evidence="10" id="KW-1185">Reference proteome</keyword>
<keyword evidence="2 6" id="KW-0479">Metal-binding</keyword>
<keyword evidence="5 6" id="KW-0862">Zinc</keyword>
<feature type="compositionally biased region" description="Low complexity" evidence="7">
    <location>
        <begin position="469"/>
        <end position="478"/>
    </location>
</feature>
<feature type="compositionally biased region" description="Acidic residues" evidence="7">
    <location>
        <begin position="24"/>
        <end position="45"/>
    </location>
</feature>
<feature type="compositionally biased region" description="Basic and acidic residues" evidence="7">
    <location>
        <begin position="990"/>
        <end position="1003"/>
    </location>
</feature>
<evidence type="ECO:0000256" key="7">
    <source>
        <dbReference type="SAM" id="MobiDB-lite"/>
    </source>
</evidence>
<feature type="region of interest" description="Disordered" evidence="7">
    <location>
        <begin position="438"/>
        <end position="743"/>
    </location>
</feature>
<feature type="compositionally biased region" description="Basic and acidic residues" evidence="7">
    <location>
        <begin position="151"/>
        <end position="165"/>
    </location>
</feature>
<evidence type="ECO:0000256" key="6">
    <source>
        <dbReference type="PROSITE-ProRule" id="PRU00723"/>
    </source>
</evidence>
<evidence type="ECO:0000256" key="2">
    <source>
        <dbReference type="ARBA" id="ARBA00022723"/>
    </source>
</evidence>
<dbReference type="SUPFAM" id="SSF90229">
    <property type="entry name" value="CCCH zinc finger"/>
    <property type="match status" value="2"/>
</dbReference>
<dbReference type="InterPro" id="IPR000571">
    <property type="entry name" value="Znf_CCCH"/>
</dbReference>
<keyword evidence="3" id="KW-0677">Repeat</keyword>
<keyword evidence="4 6" id="KW-0863">Zinc-finger</keyword>
<dbReference type="PANTHER" id="PTHR13119">
    <property type="entry name" value="ZINC FINGER CCCH DOMAIN-CONTAINING PROTEI"/>
    <property type="match status" value="1"/>
</dbReference>
<evidence type="ECO:0000313" key="10">
    <source>
        <dbReference type="Proteomes" id="UP000316079"/>
    </source>
</evidence>
<dbReference type="InterPro" id="IPR054361">
    <property type="entry name" value="Znf-CCCH_ZC3H4/6/8"/>
</dbReference>
<comment type="caution">
    <text evidence="9">The sequence shown here is derived from an EMBL/GenBank/DDBJ whole genome shotgun (WGS) entry which is preliminary data.</text>
</comment>
<feature type="compositionally biased region" description="Basic and acidic residues" evidence="7">
    <location>
        <begin position="857"/>
        <end position="878"/>
    </location>
</feature>
<feature type="compositionally biased region" description="Basic and acidic residues" evidence="7">
    <location>
        <begin position="603"/>
        <end position="612"/>
    </location>
</feature>
<keyword evidence="1" id="KW-0597">Phosphoprotein</keyword>
<feature type="compositionally biased region" description="Basic and acidic residues" evidence="7">
    <location>
        <begin position="1068"/>
        <end position="1081"/>
    </location>
</feature>
<evidence type="ECO:0000256" key="3">
    <source>
        <dbReference type="ARBA" id="ARBA00022737"/>
    </source>
</evidence>
<feature type="compositionally biased region" description="Basic and acidic residues" evidence="7">
    <location>
        <begin position="199"/>
        <end position="208"/>
    </location>
</feature>
<sequence length="1092" mass="120976">MAFVSLFSSPPSPALDKNMTDCELTGEEREDGELEDGEIDDEGISIEEVKETKEDTEEVEKEKDKDEKPHRHSRKRHRKIKEKRRAKKSRRERKRHHSAFSGSSEDSHESDYDRQDRTTSKKSKLSYRDQDGEFALRENDSGKPQRSLQHKNSDVEKHSDYSEEKYDYDDQDDFSEELSKYKQAKESLIHGKSGTPKEQGNRAKDQKFQQKFIGQRGRGRGAMGRGRGALNNMKKQKGKNWGRGRGRGGDQGGGDGDSKGPPSFQKKRPIMSQEFINQHTVEHKGRNICKYFIEGRCIKGDQCKFEHDNVVPAKKKELCKFYYPCKFFHTGAKCYQGDNCKFSHEPLTDATKELLEKVLNIEEDNGKENDLEMADLRKQGIAPIPKPPPGVGLLPTPGPGSPPDGSKKIPSLFEIKVQPTVGLAQKISLRPTFYNSTSPTTAQFQGAPQFPGNPEGLQAGGMMSPPPSSSISPHSGPLGSPPLPFTGPGIPQSPPAQPSPHGFPIPPPCPPPGFHSSLHQMIPPPLNQQGASFPPLPDGQMNAPFQKVNQMSSDFFRNLFSSQTLSHADEGPAQEPQTHGNTDSSGMQDLLPALLLHLNQNRQDSDSQREEQQGSASSSKDKDDTPNWYSSDEEEGSGVKAILNTLKKQNEMLKNQPSPATADPRLQKERALPSDPRTKPDPRQRPPDLRKEDGNGDPRTVHRIKPLDVSKHDHHPNPTVSRKPALGEDDDESERELRERTAFIPLDPNPGIKLRDPRCQIKQFSHIRVDILLQRPTFAQSVVWGPEDLIPSLIPKQEHSINLPLPPLIADAQLNRSLSSPPDHPPSATLSPPNPRLAAASFKEGIGRIGSPPGRLVDARHQDKPVDPRSLKTLDPRINRSASLDSKPPKIKETRNEKLDPRLKRASTNQSVKSESEKLPPYAPRLALSSGPSLENPTTLLGGISLYDPRNHSLLSPKHDNEEQPTKGILKSPPNPPPHDSQPQESALDTDEKSLADDSENNKDGCPSVPLLPTGISPCSQIGQAAPAVHNLPIQALAGIIRPAYNDPRQNKPVSTTGAIQPEDEEDKDSKKDRPLRDVFKTFDPTASPFFQ</sequence>
<name>A0A553R601_9TELE</name>
<protein>
    <recommendedName>
        <fullName evidence="8">C3H1-type domain-containing protein</fullName>
    </recommendedName>
</protein>
<dbReference type="Proteomes" id="UP000316079">
    <property type="component" value="Unassembled WGS sequence"/>
</dbReference>
<feature type="compositionally biased region" description="Basic residues" evidence="7">
    <location>
        <begin position="70"/>
        <end position="98"/>
    </location>
</feature>
<feature type="region of interest" description="Disordered" evidence="7">
    <location>
        <begin position="951"/>
        <end position="1010"/>
    </location>
</feature>
<reference evidence="9 10" key="1">
    <citation type="journal article" date="2019" name="Sci. Data">
        <title>Hybrid genome assembly and annotation of Danionella translucida.</title>
        <authorList>
            <person name="Kadobianskyi M."/>
            <person name="Schulze L."/>
            <person name="Schuelke M."/>
            <person name="Judkewitz B."/>
        </authorList>
    </citation>
    <scope>NUCLEOTIDE SEQUENCE [LARGE SCALE GENOMIC DNA]</scope>
    <source>
        <strain evidence="9 10">Bolton</strain>
    </source>
</reference>
<feature type="compositionally biased region" description="Basic and acidic residues" evidence="7">
    <location>
        <begin position="60"/>
        <end position="69"/>
    </location>
</feature>
<feature type="compositionally biased region" description="Basic and acidic residues" evidence="7">
    <location>
        <begin position="105"/>
        <end position="119"/>
    </location>
</feature>
<feature type="compositionally biased region" description="Basic residues" evidence="7">
    <location>
        <begin position="234"/>
        <end position="246"/>
    </location>
</feature>
<feature type="domain" description="C3H1-type" evidence="8">
    <location>
        <begin position="313"/>
        <end position="347"/>
    </location>
</feature>
<feature type="compositionally biased region" description="Pro residues" evidence="7">
    <location>
        <begin position="479"/>
        <end position="513"/>
    </location>
</feature>
<organism evidence="9 10">
    <name type="scientific">Danionella cerebrum</name>
    <dbReference type="NCBI Taxonomy" id="2873325"/>
    <lineage>
        <taxon>Eukaryota</taxon>
        <taxon>Metazoa</taxon>
        <taxon>Chordata</taxon>
        <taxon>Craniata</taxon>
        <taxon>Vertebrata</taxon>
        <taxon>Euteleostomi</taxon>
        <taxon>Actinopterygii</taxon>
        <taxon>Neopterygii</taxon>
        <taxon>Teleostei</taxon>
        <taxon>Ostariophysi</taxon>
        <taxon>Cypriniformes</taxon>
        <taxon>Danionidae</taxon>
        <taxon>Danioninae</taxon>
        <taxon>Danionella</taxon>
    </lineage>
</organism>
<dbReference type="GO" id="GO:0045892">
    <property type="term" value="P:negative regulation of DNA-templated transcription"/>
    <property type="evidence" value="ECO:0007669"/>
    <property type="project" value="InterPro"/>
</dbReference>
<evidence type="ECO:0000313" key="9">
    <source>
        <dbReference type="EMBL" id="TRY97612.1"/>
    </source>
</evidence>
<dbReference type="OrthoDB" id="411372at2759"/>
<dbReference type="PANTHER" id="PTHR13119:SF22">
    <property type="entry name" value="ZINC FINGER CCCH DOMAIN-CONTAINING PROTEIN 6"/>
    <property type="match status" value="1"/>
</dbReference>
<dbReference type="InterPro" id="IPR045124">
    <property type="entry name" value="Su(sable)-like"/>
</dbReference>
<dbReference type="Gene3D" id="4.10.1000.10">
    <property type="entry name" value="Zinc finger, CCCH-type"/>
    <property type="match status" value="1"/>
</dbReference>
<dbReference type="GO" id="GO:0008270">
    <property type="term" value="F:zinc ion binding"/>
    <property type="evidence" value="ECO:0007669"/>
    <property type="project" value="UniProtKB-KW"/>
</dbReference>
<feature type="compositionally biased region" description="Polar residues" evidence="7">
    <location>
        <begin position="575"/>
        <end position="587"/>
    </location>
</feature>
<dbReference type="STRING" id="623744.A0A553R601"/>
<dbReference type="PROSITE" id="PS50103">
    <property type="entry name" value="ZF_C3H1"/>
    <property type="match status" value="2"/>
</dbReference>
<feature type="region of interest" description="Disordered" evidence="7">
    <location>
        <begin position="815"/>
        <end position="935"/>
    </location>
</feature>
<feature type="domain" description="C3H1-type" evidence="8">
    <location>
        <begin position="284"/>
        <end position="310"/>
    </location>
</feature>
<feature type="zinc finger region" description="C3H1-type" evidence="6">
    <location>
        <begin position="284"/>
        <end position="310"/>
    </location>
</feature>
<dbReference type="GO" id="GO:0003723">
    <property type="term" value="F:RNA binding"/>
    <property type="evidence" value="ECO:0007669"/>
    <property type="project" value="InterPro"/>
</dbReference>
<feature type="region of interest" description="Disordered" evidence="7">
    <location>
        <begin position="1"/>
        <end position="266"/>
    </location>
</feature>
<feature type="compositionally biased region" description="Basic and acidic residues" evidence="7">
    <location>
        <begin position="665"/>
        <end position="711"/>
    </location>
</feature>
<evidence type="ECO:0000259" key="8">
    <source>
        <dbReference type="PROSITE" id="PS50103"/>
    </source>
</evidence>
<feature type="compositionally biased region" description="Basic and acidic residues" evidence="7">
    <location>
        <begin position="887"/>
        <end position="903"/>
    </location>
</feature>
<feature type="zinc finger region" description="C3H1-type" evidence="6">
    <location>
        <begin position="313"/>
        <end position="347"/>
    </location>
</feature>
<feature type="region of interest" description="Disordered" evidence="7">
    <location>
        <begin position="383"/>
        <end position="407"/>
    </location>
</feature>
<dbReference type="Pfam" id="PF22623">
    <property type="entry name" value="zf-CCCH_9"/>
    <property type="match status" value="1"/>
</dbReference>
<feature type="compositionally biased region" description="Basic and acidic residues" evidence="7">
    <location>
        <begin position="126"/>
        <end position="143"/>
    </location>
</feature>
<feature type="compositionally biased region" description="Polar residues" evidence="7">
    <location>
        <begin position="547"/>
        <end position="566"/>
    </location>
</feature>
<dbReference type="InterPro" id="IPR036855">
    <property type="entry name" value="Znf_CCCH_sf"/>
</dbReference>
<proteinExistence type="predicted"/>
<evidence type="ECO:0000256" key="1">
    <source>
        <dbReference type="ARBA" id="ARBA00022553"/>
    </source>
</evidence>
<dbReference type="EMBL" id="SRMA01025216">
    <property type="protein sequence ID" value="TRY97612.1"/>
    <property type="molecule type" value="Genomic_DNA"/>
</dbReference>
<feature type="compositionally biased region" description="Basic and acidic residues" evidence="7">
    <location>
        <begin position="177"/>
        <end position="189"/>
    </location>
</feature>
<dbReference type="AlphaFoldDB" id="A0A553R601"/>
<feature type="compositionally biased region" description="Acidic residues" evidence="7">
    <location>
        <begin position="166"/>
        <end position="176"/>
    </location>
</feature>
<accession>A0A553R601</accession>